<dbReference type="AlphaFoldDB" id="A0A971M2P7"/>
<organism evidence="2 3">
    <name type="scientific">Syntrophorhabdus aromaticivorans</name>
    <dbReference type="NCBI Taxonomy" id="328301"/>
    <lineage>
        <taxon>Bacteria</taxon>
        <taxon>Pseudomonadati</taxon>
        <taxon>Thermodesulfobacteriota</taxon>
        <taxon>Syntrophorhabdia</taxon>
        <taxon>Syntrophorhabdales</taxon>
        <taxon>Syntrophorhabdaceae</taxon>
        <taxon>Syntrophorhabdus</taxon>
    </lineage>
</organism>
<proteinExistence type="predicted"/>
<sequence length="158" mass="18299">GQGLKYREVFFRLPNGADQEAVSPLLRDNEAKALSTLLGRCILGVGPMKNPGDELVRMLSPLARMEIEKEMEAVAPAVDLVMEARCPECGREFSIPFDLQDFFFGELKTSVDLLYREVHYLAYHYHWGEREIMEMSREKRRRYIEVLADEIERLNNAM</sequence>
<evidence type="ECO:0000259" key="1">
    <source>
        <dbReference type="Pfam" id="PF20546"/>
    </source>
</evidence>
<gene>
    <name evidence="2" type="ORF">GXY80_05465</name>
</gene>
<dbReference type="Pfam" id="PF20546">
    <property type="entry name" value="DUF6760"/>
    <property type="match status" value="1"/>
</dbReference>
<dbReference type="EMBL" id="JAAYEE010000094">
    <property type="protein sequence ID" value="NLW34918.1"/>
    <property type="molecule type" value="Genomic_DNA"/>
</dbReference>
<feature type="domain" description="DUF6760" evidence="1">
    <location>
        <begin position="113"/>
        <end position="157"/>
    </location>
</feature>
<reference evidence="2" key="1">
    <citation type="journal article" date="2020" name="Biotechnol. Biofuels">
        <title>New insights from the biogas microbiome by comprehensive genome-resolved metagenomics of nearly 1600 species originating from multiple anaerobic digesters.</title>
        <authorList>
            <person name="Campanaro S."/>
            <person name="Treu L."/>
            <person name="Rodriguez-R L.M."/>
            <person name="Kovalovszki A."/>
            <person name="Ziels R.M."/>
            <person name="Maus I."/>
            <person name="Zhu X."/>
            <person name="Kougias P.G."/>
            <person name="Basile A."/>
            <person name="Luo G."/>
            <person name="Schluter A."/>
            <person name="Konstantinidis K.T."/>
            <person name="Angelidaki I."/>
        </authorList>
    </citation>
    <scope>NUCLEOTIDE SEQUENCE</scope>
    <source>
        <strain evidence="2">AS06rmzACSIP_7</strain>
    </source>
</reference>
<reference evidence="2" key="2">
    <citation type="submission" date="2020-01" db="EMBL/GenBank/DDBJ databases">
        <authorList>
            <person name="Campanaro S."/>
        </authorList>
    </citation>
    <scope>NUCLEOTIDE SEQUENCE</scope>
    <source>
        <strain evidence="2">AS06rmzACSIP_7</strain>
    </source>
</reference>
<evidence type="ECO:0000313" key="3">
    <source>
        <dbReference type="Proteomes" id="UP000777265"/>
    </source>
</evidence>
<evidence type="ECO:0000313" key="2">
    <source>
        <dbReference type="EMBL" id="NLW34918.1"/>
    </source>
</evidence>
<protein>
    <recommendedName>
        <fullName evidence="1">DUF6760 domain-containing protein</fullName>
    </recommendedName>
</protein>
<name>A0A971M2P7_9BACT</name>
<dbReference type="InterPro" id="IPR046648">
    <property type="entry name" value="DUF6760"/>
</dbReference>
<dbReference type="Proteomes" id="UP000777265">
    <property type="component" value="Unassembled WGS sequence"/>
</dbReference>
<comment type="caution">
    <text evidence="2">The sequence shown here is derived from an EMBL/GenBank/DDBJ whole genome shotgun (WGS) entry which is preliminary data.</text>
</comment>
<accession>A0A971M2P7</accession>
<feature type="non-terminal residue" evidence="2">
    <location>
        <position position="1"/>
    </location>
</feature>